<dbReference type="InterPro" id="IPR027477">
    <property type="entry name" value="Succ_DH/fumarate_Rdtase_cat_sf"/>
</dbReference>
<dbReference type="RefSeq" id="WP_021330505.1">
    <property type="nucleotide sequence ID" value="NZ_AUZJ01000042.1"/>
</dbReference>
<dbReference type="Gene3D" id="3.90.1010.20">
    <property type="match status" value="1"/>
</dbReference>
<dbReference type="InterPro" id="IPR050315">
    <property type="entry name" value="FAD-oxidoreductase_2"/>
</dbReference>
<dbReference type="GO" id="GO:0016020">
    <property type="term" value="C:membrane"/>
    <property type="evidence" value="ECO:0007669"/>
    <property type="project" value="InterPro"/>
</dbReference>
<dbReference type="eggNOG" id="COG1053">
    <property type="taxonomic scope" value="Bacteria"/>
</dbReference>
<evidence type="ECO:0000256" key="5">
    <source>
        <dbReference type="ARBA" id="ARBA00022827"/>
    </source>
</evidence>
<comment type="cofactor">
    <cofactor evidence="1">
        <name>FMN</name>
        <dbReference type="ChEBI" id="CHEBI:58210"/>
    </cofactor>
</comment>
<dbReference type="PROSITE" id="PS51257">
    <property type="entry name" value="PROKAR_LIPOPROTEIN"/>
    <property type="match status" value="1"/>
</dbReference>
<comment type="cofactor">
    <cofactor evidence="2">
        <name>FAD</name>
        <dbReference type="ChEBI" id="CHEBI:57692"/>
    </cofactor>
</comment>
<evidence type="ECO:0000256" key="4">
    <source>
        <dbReference type="ARBA" id="ARBA00022630"/>
    </source>
</evidence>
<dbReference type="PATRIC" id="fig|1125725.3.peg.1545"/>
<keyword evidence="4" id="KW-0285">Flavoprotein</keyword>
<evidence type="ECO:0000256" key="7">
    <source>
        <dbReference type="SAM" id="SignalP"/>
    </source>
</evidence>
<proteinExistence type="inferred from homology"/>
<dbReference type="GO" id="GO:0010181">
    <property type="term" value="F:FMN binding"/>
    <property type="evidence" value="ECO:0007669"/>
    <property type="project" value="InterPro"/>
</dbReference>
<sequence length="656" mass="69272">MQKRTILLSSLIAFAVVSLISCSGKSIKNGTYTSSVQGMNDAIEVSVTIANKKIADVQVTKNSETPGIGSPLMDANGTVLTAGGMAPTELIPAEIVKHQSVNVDVVTGATITSAAIKAAVSDCLKQAKANPADWNAKPEAASAPENASADVVVVGGGGAGLAAAIAAGQQNKSVIIVEKNGEVGGDTLVCGASYNAPADAMQRRVVMSEPVKRTIEAALAEAPKSGEHAALQARVRSQWNAYKASGRTDLFDSKDWFALQTWNGGDKVADLNLVKELADNAYDGLVWIKALGMGFNDVILQAAGGLWQRTHESTMLMGTGFISTYVQNLAKMNNVTIMVETTGKSLVKDGDRVTGVVCADRNGNQFTLSAKDGVILATGGFGANSQMVQRYNTTGKWPDLSQTGTTNRFSCSQGDGIIMATNAGAGLRDMEQIQLLFLGNTKDGQLTKWPPRAARELDQMIFVNKEGKRFVNEGGRRDEICLAILAQTDRMYYMLESADGTGYKDIHDPNWRSADGFTFDYLTDNGYMIWDDTLAGLAGKLGMDAATLQATVDTFNADVVTGVDKEFGRTIYSVQFTKGPWVATPRQACIHHTMGGVTIDTNCRVIGTNGKAIPGLYAAGEVVGGIHGGNRVGGNAITEVVVFGKLAGDTVVADAR</sequence>
<dbReference type="InterPro" id="IPR003953">
    <property type="entry name" value="FAD-dep_OxRdtase_2_FAD-bd"/>
</dbReference>
<evidence type="ECO:0000256" key="2">
    <source>
        <dbReference type="ARBA" id="ARBA00001974"/>
    </source>
</evidence>
<reference evidence="9 10" key="1">
    <citation type="submission" date="2013-08" db="EMBL/GenBank/DDBJ databases">
        <authorList>
            <person name="Durkin A.S."/>
            <person name="Haft D.R."/>
            <person name="McCorrison J."/>
            <person name="Torralba M."/>
            <person name="Gillis M."/>
            <person name="Haft D.H."/>
            <person name="Methe B."/>
            <person name="Sutton G."/>
            <person name="Nelson K.E."/>
        </authorList>
    </citation>
    <scope>NUCLEOTIDE SEQUENCE [LARGE SCALE GENOMIC DNA]</scope>
    <source>
        <strain evidence="9 10">VPI DR56BR1116</strain>
    </source>
</reference>
<dbReference type="AlphaFoldDB" id="U1F8S2"/>
<dbReference type="InterPro" id="IPR007329">
    <property type="entry name" value="FMN-bd"/>
</dbReference>
<gene>
    <name evidence="9" type="ORF">HMPREF1325_1532</name>
</gene>
<dbReference type="SUPFAM" id="SSF51905">
    <property type="entry name" value="FAD/NAD(P)-binding domain"/>
    <property type="match status" value="1"/>
</dbReference>
<evidence type="ECO:0000256" key="3">
    <source>
        <dbReference type="ARBA" id="ARBA00008040"/>
    </source>
</evidence>
<name>U1F8S2_TRESO</name>
<keyword evidence="5" id="KW-0274">FAD</keyword>
<protein>
    <submittedName>
        <fullName evidence="9">Flavocytochrome c</fullName>
    </submittedName>
</protein>
<feature type="signal peptide" evidence="7">
    <location>
        <begin position="1"/>
        <end position="15"/>
    </location>
</feature>
<dbReference type="InterPro" id="IPR036188">
    <property type="entry name" value="FAD/NAD-bd_sf"/>
</dbReference>
<dbReference type="Pfam" id="PF04205">
    <property type="entry name" value="FMN_bind"/>
    <property type="match status" value="1"/>
</dbReference>
<dbReference type="Gene3D" id="3.50.50.60">
    <property type="entry name" value="FAD/NAD(P)-binding domain"/>
    <property type="match status" value="2"/>
</dbReference>
<dbReference type="OrthoDB" id="9800167at2"/>
<evidence type="ECO:0000256" key="6">
    <source>
        <dbReference type="ARBA" id="ARBA00023002"/>
    </source>
</evidence>
<dbReference type="PANTHER" id="PTHR43400:SF7">
    <property type="entry name" value="FAD-DEPENDENT OXIDOREDUCTASE 2 FAD BINDING DOMAIN-CONTAINING PROTEIN"/>
    <property type="match status" value="1"/>
</dbReference>
<dbReference type="STRING" id="1125725.HMPREF1325_1532"/>
<accession>U1F8S2</accession>
<dbReference type="Gene3D" id="3.90.700.10">
    <property type="entry name" value="Succinate dehydrogenase/fumarate reductase flavoprotein, catalytic domain"/>
    <property type="match status" value="1"/>
</dbReference>
<organism evidence="9 10">
    <name type="scientific">Treponema socranskii subsp. socranskii VPI DR56BR1116 = ATCC 35536</name>
    <dbReference type="NCBI Taxonomy" id="1125725"/>
    <lineage>
        <taxon>Bacteria</taxon>
        <taxon>Pseudomonadati</taxon>
        <taxon>Spirochaetota</taxon>
        <taxon>Spirochaetia</taxon>
        <taxon>Spirochaetales</taxon>
        <taxon>Treponemataceae</taxon>
        <taxon>Treponema</taxon>
    </lineage>
</organism>
<dbReference type="Pfam" id="PF00890">
    <property type="entry name" value="FAD_binding_2"/>
    <property type="match status" value="1"/>
</dbReference>
<dbReference type="Proteomes" id="UP000016412">
    <property type="component" value="Unassembled WGS sequence"/>
</dbReference>
<evidence type="ECO:0000313" key="9">
    <source>
        <dbReference type="EMBL" id="ERF60452.1"/>
    </source>
</evidence>
<keyword evidence="7" id="KW-0732">Signal</keyword>
<feature type="chain" id="PRO_5012745725" evidence="7">
    <location>
        <begin position="16"/>
        <end position="656"/>
    </location>
</feature>
<evidence type="ECO:0000259" key="8">
    <source>
        <dbReference type="SMART" id="SM00900"/>
    </source>
</evidence>
<evidence type="ECO:0000313" key="10">
    <source>
        <dbReference type="Proteomes" id="UP000016412"/>
    </source>
</evidence>
<dbReference type="PANTHER" id="PTHR43400">
    <property type="entry name" value="FUMARATE REDUCTASE"/>
    <property type="match status" value="1"/>
</dbReference>
<evidence type="ECO:0000256" key="1">
    <source>
        <dbReference type="ARBA" id="ARBA00001917"/>
    </source>
</evidence>
<comment type="caution">
    <text evidence="9">The sequence shown here is derived from an EMBL/GenBank/DDBJ whole genome shotgun (WGS) entry which is preliminary data.</text>
</comment>
<dbReference type="SUPFAM" id="SSF56425">
    <property type="entry name" value="Succinate dehydrogenase/fumarate reductase flavoprotein, catalytic domain"/>
    <property type="match status" value="1"/>
</dbReference>
<dbReference type="GO" id="GO:0016491">
    <property type="term" value="F:oxidoreductase activity"/>
    <property type="evidence" value="ECO:0007669"/>
    <property type="project" value="UniProtKB-KW"/>
</dbReference>
<feature type="domain" description="FMN-binding" evidence="8">
    <location>
        <begin position="38"/>
        <end position="127"/>
    </location>
</feature>
<keyword evidence="6" id="KW-0560">Oxidoreductase</keyword>
<comment type="similarity">
    <text evidence="3">Belongs to the FAD-dependent oxidoreductase 2 family. FRD/SDH subfamily.</text>
</comment>
<dbReference type="EMBL" id="AUZJ01000042">
    <property type="protein sequence ID" value="ERF60452.1"/>
    <property type="molecule type" value="Genomic_DNA"/>
</dbReference>
<dbReference type="SMART" id="SM00900">
    <property type="entry name" value="FMN_bind"/>
    <property type="match status" value="1"/>
</dbReference>